<evidence type="ECO:0000313" key="1">
    <source>
        <dbReference type="EMBL" id="MBD2196766.1"/>
    </source>
</evidence>
<evidence type="ECO:0000313" key="2">
    <source>
        <dbReference type="Proteomes" id="UP000658514"/>
    </source>
</evidence>
<accession>A0ABR8ACL4</accession>
<reference evidence="1 2" key="1">
    <citation type="journal article" date="2020" name="ISME J.">
        <title>Comparative genomics reveals insights into cyanobacterial evolution and habitat adaptation.</title>
        <authorList>
            <person name="Chen M.Y."/>
            <person name="Teng W.K."/>
            <person name="Zhao L."/>
            <person name="Hu C.X."/>
            <person name="Zhou Y.K."/>
            <person name="Han B.P."/>
            <person name="Song L.R."/>
            <person name="Shu W.S."/>
        </authorList>
    </citation>
    <scope>NUCLEOTIDE SEQUENCE [LARGE SCALE GENOMIC DNA]</scope>
    <source>
        <strain evidence="1 2">FACHB-288</strain>
    </source>
</reference>
<organism evidence="1 2">
    <name type="scientific">Calothrix parietina FACHB-288</name>
    <dbReference type="NCBI Taxonomy" id="2692896"/>
    <lineage>
        <taxon>Bacteria</taxon>
        <taxon>Bacillati</taxon>
        <taxon>Cyanobacteriota</taxon>
        <taxon>Cyanophyceae</taxon>
        <taxon>Nostocales</taxon>
        <taxon>Calotrichaceae</taxon>
        <taxon>Calothrix</taxon>
    </lineage>
</organism>
<dbReference type="Proteomes" id="UP000658514">
    <property type="component" value="Unassembled WGS sequence"/>
</dbReference>
<comment type="caution">
    <text evidence="1">The sequence shown here is derived from an EMBL/GenBank/DDBJ whole genome shotgun (WGS) entry which is preliminary data.</text>
</comment>
<keyword evidence="2" id="KW-1185">Reference proteome</keyword>
<gene>
    <name evidence="1" type="ORF">H6G24_14850</name>
</gene>
<dbReference type="RefSeq" id="WP_190542536.1">
    <property type="nucleotide sequence ID" value="NZ_CAWPNO010000053.1"/>
</dbReference>
<name>A0ABR8ACL4_9CYAN</name>
<protein>
    <submittedName>
        <fullName evidence="1">Uncharacterized protein</fullName>
    </submittedName>
</protein>
<sequence length="103" mass="11437">MTQLTFDQFVHPLSEFPSIVHLEDSDEPMLDMYTMAGVLLYAACANGNLKAQENILETLAAHRELDGNVLFERCRMGDRAAILQTTSLIVAGLESSMETVEVF</sequence>
<proteinExistence type="predicted"/>
<dbReference type="EMBL" id="JACJQH010000021">
    <property type="protein sequence ID" value="MBD2196766.1"/>
    <property type="molecule type" value="Genomic_DNA"/>
</dbReference>